<dbReference type="AlphaFoldDB" id="A0A812RTX6"/>
<feature type="compositionally biased region" description="Basic and acidic residues" evidence="5">
    <location>
        <begin position="472"/>
        <end position="496"/>
    </location>
</feature>
<evidence type="ECO:0000256" key="5">
    <source>
        <dbReference type="SAM" id="MobiDB-lite"/>
    </source>
</evidence>
<reference evidence="8" key="1">
    <citation type="submission" date="2021-02" db="EMBL/GenBank/DDBJ databases">
        <authorList>
            <person name="Dougan E. K."/>
            <person name="Rhodes N."/>
            <person name="Thang M."/>
            <person name="Chan C."/>
        </authorList>
    </citation>
    <scope>NUCLEOTIDE SEQUENCE</scope>
</reference>
<name>A0A812RTX6_9DINO</name>
<dbReference type="GO" id="GO:0008138">
    <property type="term" value="F:protein tyrosine/serine/threonine phosphatase activity"/>
    <property type="evidence" value="ECO:0007669"/>
    <property type="project" value="TreeGrafter"/>
</dbReference>
<feature type="domain" description="Tyrosine-protein phosphatase" evidence="6">
    <location>
        <begin position="292"/>
        <end position="443"/>
    </location>
</feature>
<keyword evidence="9" id="KW-1185">Reference proteome</keyword>
<dbReference type="InterPro" id="IPR029021">
    <property type="entry name" value="Prot-tyrosine_phosphatase-like"/>
</dbReference>
<dbReference type="Proteomes" id="UP000604046">
    <property type="component" value="Unassembled WGS sequence"/>
</dbReference>
<dbReference type="SMART" id="SM00195">
    <property type="entry name" value="DSPc"/>
    <property type="match status" value="1"/>
</dbReference>
<evidence type="ECO:0000256" key="3">
    <source>
        <dbReference type="ARBA" id="ARBA00022801"/>
    </source>
</evidence>
<dbReference type="InterPro" id="IPR000340">
    <property type="entry name" value="Dual-sp_phosphatase_cat-dom"/>
</dbReference>
<dbReference type="PANTHER" id="PTHR45848">
    <property type="entry name" value="DUAL SPECIFICITY PROTEIN PHOSPHATASE 12 FAMILY MEMBER"/>
    <property type="match status" value="1"/>
</dbReference>
<dbReference type="PANTHER" id="PTHR45848:SF4">
    <property type="entry name" value="DUAL SPECIFICITY PROTEIN PHOSPHATASE 12"/>
    <property type="match status" value="1"/>
</dbReference>
<proteinExistence type="inferred from homology"/>
<dbReference type="Pfam" id="PF00782">
    <property type="entry name" value="DSPc"/>
    <property type="match status" value="1"/>
</dbReference>
<evidence type="ECO:0000256" key="1">
    <source>
        <dbReference type="ARBA" id="ARBA00008601"/>
    </source>
</evidence>
<dbReference type="CDD" id="cd14498">
    <property type="entry name" value="DSP"/>
    <property type="match status" value="1"/>
</dbReference>
<dbReference type="GO" id="GO:0004725">
    <property type="term" value="F:protein tyrosine phosphatase activity"/>
    <property type="evidence" value="ECO:0007669"/>
    <property type="project" value="UniProtKB-EC"/>
</dbReference>
<evidence type="ECO:0000256" key="2">
    <source>
        <dbReference type="ARBA" id="ARBA00013064"/>
    </source>
</evidence>
<comment type="similarity">
    <text evidence="1">Belongs to the protein-tyrosine phosphatase family. Non-receptor class dual specificity subfamily.</text>
</comment>
<sequence>MRVATQGTDIFSFDDPAVETSLKVQQYYGFQAALDETPGCRDQAHQDQAVCEADEVCEWVQRGPSAQCQDIECPTAPPKRRESPLYLDFLPAFISVLYEAVEENGNILDDDIIQIIYDYERELFTDVGGAELNYNGEKRPSPWTQDWCLMSYPSHGYGDAKCASGVGFGHMFTLNDDARATIRTQALAGHNFLGLQGMMACICHNEDTCLICNADGTMKGAGTADPKTAWPTAIQTCIADWKSNVITLSQAASTGPTTTTTTLDPTSALGQFCSQTETRSFGPPQPSGPLNTMVLDMMEQFMYQSLQAGCHSGLRNAGAGYSELRSHGITGVAVIARGLRPPFPGSFRYLTVDLLDDGTDDLLVHLPRIFSFLDDVLNSQGKVLVHCQAGMSRSVSTVVAYLMRQWKLPFDLALEMFRDVYPSAAPAENFCEQLQVFEDAGFLLEDDAPPALEPLRVLQRSTEHQGTQKHHLGSDGKAVDESVEATDGHGEQEQKSTGKIVQLQDSFASGSDFGSIAKGQGSDGFWQSALTGLHLQQGMSAAAAKEKVMATWGQASPLSPWRLYVQEWRAYTWRTVDVDIARELRKELVHETLTRNRGVQMPQSSGVCCCAKCHKALFSSQNLLHDCPGGYYVEPMQWMEASSSEGKLNCACGAKLGSYTWSGQSCGCKLWMAPAFNLQKKKVQWKESKKGFGGIEMPKPMFGECTDCTAD</sequence>
<gene>
    <name evidence="8" type="primary">DSPTP1B</name>
    <name evidence="8" type="ORF">SNAT2548_LOCUS24891</name>
</gene>
<dbReference type="EMBL" id="CAJNDS010002373">
    <property type="protein sequence ID" value="CAE7453553.1"/>
    <property type="molecule type" value="Genomic_DNA"/>
</dbReference>
<dbReference type="InterPro" id="IPR020422">
    <property type="entry name" value="TYR_PHOSPHATASE_DUAL_dom"/>
</dbReference>
<organism evidence="8 9">
    <name type="scientific">Symbiodinium natans</name>
    <dbReference type="NCBI Taxonomy" id="878477"/>
    <lineage>
        <taxon>Eukaryota</taxon>
        <taxon>Sar</taxon>
        <taxon>Alveolata</taxon>
        <taxon>Dinophyceae</taxon>
        <taxon>Suessiales</taxon>
        <taxon>Symbiodiniaceae</taxon>
        <taxon>Symbiodinium</taxon>
    </lineage>
</organism>
<evidence type="ECO:0000259" key="7">
    <source>
        <dbReference type="PROSITE" id="PS50056"/>
    </source>
</evidence>
<dbReference type="Gene3D" id="3.90.190.10">
    <property type="entry name" value="Protein tyrosine phosphatase superfamily"/>
    <property type="match status" value="1"/>
</dbReference>
<comment type="caution">
    <text evidence="8">The sequence shown here is derived from an EMBL/GenBank/DDBJ whole genome shotgun (WGS) entry which is preliminary data.</text>
</comment>
<keyword evidence="3" id="KW-0378">Hydrolase</keyword>
<evidence type="ECO:0000313" key="8">
    <source>
        <dbReference type="EMBL" id="CAE7453553.1"/>
    </source>
</evidence>
<keyword evidence="4" id="KW-0904">Protein phosphatase</keyword>
<dbReference type="OrthoDB" id="414724at2759"/>
<protein>
    <recommendedName>
        <fullName evidence="2">protein-tyrosine-phosphatase</fullName>
        <ecNumber evidence="2">3.1.3.48</ecNumber>
    </recommendedName>
</protein>
<dbReference type="EC" id="3.1.3.48" evidence="2"/>
<evidence type="ECO:0000259" key="6">
    <source>
        <dbReference type="PROSITE" id="PS50054"/>
    </source>
</evidence>
<dbReference type="PROSITE" id="PS50056">
    <property type="entry name" value="TYR_PHOSPHATASE_2"/>
    <property type="match status" value="1"/>
</dbReference>
<dbReference type="PROSITE" id="PS50054">
    <property type="entry name" value="TYR_PHOSPHATASE_DUAL"/>
    <property type="match status" value="1"/>
</dbReference>
<evidence type="ECO:0000256" key="4">
    <source>
        <dbReference type="ARBA" id="ARBA00022912"/>
    </source>
</evidence>
<feature type="region of interest" description="Disordered" evidence="5">
    <location>
        <begin position="461"/>
        <end position="499"/>
    </location>
</feature>
<evidence type="ECO:0000313" key="9">
    <source>
        <dbReference type="Proteomes" id="UP000604046"/>
    </source>
</evidence>
<accession>A0A812RTX6</accession>
<dbReference type="InterPro" id="IPR000387">
    <property type="entry name" value="Tyr_Pase_dom"/>
</dbReference>
<dbReference type="SUPFAM" id="SSF52799">
    <property type="entry name" value="(Phosphotyrosine protein) phosphatases II"/>
    <property type="match status" value="1"/>
</dbReference>
<feature type="domain" description="Tyrosine specific protein phosphatases" evidence="7">
    <location>
        <begin position="370"/>
        <end position="429"/>
    </location>
</feature>